<feature type="transmembrane region" description="Helical" evidence="1">
    <location>
        <begin position="20"/>
        <end position="42"/>
    </location>
</feature>
<feature type="non-terminal residue" evidence="2">
    <location>
        <position position="1"/>
    </location>
</feature>
<keyword evidence="1" id="KW-1133">Transmembrane helix</keyword>
<protein>
    <submittedName>
        <fullName evidence="2">Uncharacterized protein</fullName>
    </submittedName>
</protein>
<evidence type="ECO:0000313" key="2">
    <source>
        <dbReference type="EMBL" id="KAL0473739.1"/>
    </source>
</evidence>
<comment type="caution">
    <text evidence="2">The sequence shown here is derived from an EMBL/GenBank/DDBJ whole genome shotgun (WGS) entry which is preliminary data.</text>
</comment>
<evidence type="ECO:0000313" key="3">
    <source>
        <dbReference type="Proteomes" id="UP001451303"/>
    </source>
</evidence>
<dbReference type="Proteomes" id="UP001451303">
    <property type="component" value="Unassembled WGS sequence"/>
</dbReference>
<proteinExistence type="predicted"/>
<keyword evidence="1" id="KW-0472">Membrane</keyword>
<keyword evidence="3" id="KW-1185">Reference proteome</keyword>
<dbReference type="EMBL" id="JAVLET010000002">
    <property type="protein sequence ID" value="KAL0473739.1"/>
    <property type="molecule type" value="Genomic_DNA"/>
</dbReference>
<sequence>LDTIFLLFVLKNIVLPSKKLYLSYLSIKLLGFYINRFSLSIIKERIKIFRILTFLNNLRVLE</sequence>
<accession>A0ABR3DM51</accession>
<keyword evidence="1" id="KW-0812">Transmembrane</keyword>
<evidence type="ECO:0000256" key="1">
    <source>
        <dbReference type="SAM" id="Phobius"/>
    </source>
</evidence>
<reference evidence="2 3" key="1">
    <citation type="submission" date="2023-09" db="EMBL/GenBank/DDBJ databases">
        <title>Multi-omics analysis of a traditional fermented food reveals byproduct-associated fungal strains for waste-to-food upcycling.</title>
        <authorList>
            <consortium name="Lawrence Berkeley National Laboratory"/>
            <person name="Rekdal V.M."/>
            <person name="Villalobos-Escobedo J.M."/>
            <person name="Rodriguez-Valeron N."/>
            <person name="Garcia M.O."/>
            <person name="Vasquez D.P."/>
            <person name="Damayanti I."/>
            <person name="Sorensen P.M."/>
            <person name="Baidoo E.E."/>
            <person name="De Carvalho A.C."/>
            <person name="Riley R."/>
            <person name="Lipzen A."/>
            <person name="He G."/>
            <person name="Yan M."/>
            <person name="Haridas S."/>
            <person name="Daum C."/>
            <person name="Yoshinaga Y."/>
            <person name="Ng V."/>
            <person name="Grigoriev I.V."/>
            <person name="Munk R."/>
            <person name="Nuraida L."/>
            <person name="Wijaya C.H."/>
            <person name="Morales P.-C."/>
            <person name="Keasling J.D."/>
        </authorList>
    </citation>
    <scope>NUCLEOTIDE SEQUENCE [LARGE SCALE GENOMIC DNA]</scope>
    <source>
        <strain evidence="2 3">FGSC 2613</strain>
    </source>
</reference>
<gene>
    <name evidence="2" type="ORF">QR685DRAFT_434795</name>
</gene>
<name>A0ABR3DM51_NEUIN</name>
<organism evidence="2 3">
    <name type="scientific">Neurospora intermedia</name>
    <dbReference type="NCBI Taxonomy" id="5142"/>
    <lineage>
        <taxon>Eukaryota</taxon>
        <taxon>Fungi</taxon>
        <taxon>Dikarya</taxon>
        <taxon>Ascomycota</taxon>
        <taxon>Pezizomycotina</taxon>
        <taxon>Sordariomycetes</taxon>
        <taxon>Sordariomycetidae</taxon>
        <taxon>Sordariales</taxon>
        <taxon>Sordariaceae</taxon>
        <taxon>Neurospora</taxon>
    </lineage>
</organism>